<gene>
    <name evidence="8" type="ORF">FC85_GL000229</name>
</gene>
<evidence type="ECO:0000256" key="1">
    <source>
        <dbReference type="ARBA" id="ARBA00022490"/>
    </source>
</evidence>
<organism evidence="8 9">
    <name type="scientific">Lentilactobacillus diolivorans DSM 14421</name>
    <dbReference type="NCBI Taxonomy" id="1423739"/>
    <lineage>
        <taxon>Bacteria</taxon>
        <taxon>Bacillati</taxon>
        <taxon>Bacillota</taxon>
        <taxon>Bacilli</taxon>
        <taxon>Lactobacillales</taxon>
        <taxon>Lactobacillaceae</taxon>
        <taxon>Lentilactobacillus</taxon>
    </lineage>
</organism>
<dbReference type="SUPFAM" id="SSF52172">
    <property type="entry name" value="CheY-like"/>
    <property type="match status" value="1"/>
</dbReference>
<dbReference type="PANTHER" id="PTHR37299:SF3">
    <property type="entry name" value="STAGE 0 SPORULATION PROTEIN A HOMOLOG"/>
    <property type="match status" value="1"/>
</dbReference>
<sequence>MNVIVLEDDLDRLDYLTGFVKRYSQFERLPVKVALATEKFDEVKEYVERNRGKDALFFLDIILTGEVRDGIDLAIFIRRRMPNAQIVFVTKHRELVMPAVTHNTLPMDFIPKDVGPRQFEQTIRQDIKLALRKITTSKPTQSETFVYHVNEKYYEIPIDDVVLIESVPKKANQLILYTNKTIIPIYGQLIDFERKFKILYRCHRSYLVNPNNVRRVFGKPPHVLLNRVGKNTCPVSERHIRELHQIVDKID</sequence>
<dbReference type="InterPro" id="IPR001789">
    <property type="entry name" value="Sig_transdc_resp-reg_receiver"/>
</dbReference>
<dbReference type="STRING" id="1423739.FC85_GL000229"/>
<evidence type="ECO:0000259" key="6">
    <source>
        <dbReference type="PROSITE" id="PS50110"/>
    </source>
</evidence>
<dbReference type="Gene3D" id="2.40.50.1020">
    <property type="entry name" value="LytTr DNA-binding domain"/>
    <property type="match status" value="1"/>
</dbReference>
<dbReference type="SMART" id="SM00448">
    <property type="entry name" value="REC"/>
    <property type="match status" value="1"/>
</dbReference>
<evidence type="ECO:0000313" key="8">
    <source>
        <dbReference type="EMBL" id="KRL65402.1"/>
    </source>
</evidence>
<dbReference type="PATRIC" id="fig|1423739.3.peg.240"/>
<keyword evidence="3" id="KW-0010">Activator</keyword>
<protein>
    <recommendedName>
        <fullName evidence="10">Response regulator</fullName>
    </recommendedName>
</protein>
<feature type="domain" description="Response regulatory" evidence="6">
    <location>
        <begin position="2"/>
        <end position="127"/>
    </location>
</feature>
<dbReference type="PROSITE" id="PS50930">
    <property type="entry name" value="HTH_LYTTR"/>
    <property type="match status" value="1"/>
</dbReference>
<evidence type="ECO:0000256" key="5">
    <source>
        <dbReference type="PROSITE-ProRule" id="PRU00169"/>
    </source>
</evidence>
<dbReference type="PROSITE" id="PS50110">
    <property type="entry name" value="RESPONSE_REGULATORY"/>
    <property type="match status" value="1"/>
</dbReference>
<keyword evidence="2" id="KW-0902">Two-component regulatory system</keyword>
<dbReference type="Pfam" id="PF04397">
    <property type="entry name" value="LytTR"/>
    <property type="match status" value="1"/>
</dbReference>
<feature type="domain" description="HTH LytTR-type" evidence="7">
    <location>
        <begin position="145"/>
        <end position="249"/>
    </location>
</feature>
<dbReference type="PANTHER" id="PTHR37299">
    <property type="entry name" value="TRANSCRIPTIONAL REGULATOR-RELATED"/>
    <property type="match status" value="1"/>
</dbReference>
<keyword evidence="1" id="KW-0963">Cytoplasm</keyword>
<feature type="modified residue" description="4-aspartylphosphate" evidence="5">
    <location>
        <position position="60"/>
    </location>
</feature>
<dbReference type="AlphaFoldDB" id="A0A0R1SFL6"/>
<reference evidence="8 9" key="1">
    <citation type="journal article" date="2015" name="Genome Announc.">
        <title>Expanding the biotechnology potential of lactobacilli through comparative genomics of 213 strains and associated genera.</title>
        <authorList>
            <person name="Sun Z."/>
            <person name="Harris H.M."/>
            <person name="McCann A."/>
            <person name="Guo C."/>
            <person name="Argimon S."/>
            <person name="Zhang W."/>
            <person name="Yang X."/>
            <person name="Jeffery I.B."/>
            <person name="Cooney J.C."/>
            <person name="Kagawa T.F."/>
            <person name="Liu W."/>
            <person name="Song Y."/>
            <person name="Salvetti E."/>
            <person name="Wrobel A."/>
            <person name="Rasinkangas P."/>
            <person name="Parkhill J."/>
            <person name="Rea M.C."/>
            <person name="O'Sullivan O."/>
            <person name="Ritari J."/>
            <person name="Douillard F.P."/>
            <person name="Paul Ross R."/>
            <person name="Yang R."/>
            <person name="Briner A.E."/>
            <person name="Felis G.E."/>
            <person name="de Vos W.M."/>
            <person name="Barrangou R."/>
            <person name="Klaenhammer T.R."/>
            <person name="Caufield P.W."/>
            <person name="Cui Y."/>
            <person name="Zhang H."/>
            <person name="O'Toole P.W."/>
        </authorList>
    </citation>
    <scope>NUCLEOTIDE SEQUENCE [LARGE SCALE GENOMIC DNA]</scope>
    <source>
        <strain evidence="8 9">DSM 14421</strain>
    </source>
</reference>
<dbReference type="Gene3D" id="3.40.50.2300">
    <property type="match status" value="1"/>
</dbReference>
<proteinExistence type="predicted"/>
<evidence type="ECO:0000256" key="4">
    <source>
        <dbReference type="ARBA" id="ARBA00037164"/>
    </source>
</evidence>
<name>A0A0R1SFL6_9LACO</name>
<evidence type="ECO:0000313" key="9">
    <source>
        <dbReference type="Proteomes" id="UP000052013"/>
    </source>
</evidence>
<dbReference type="EMBL" id="AZEY01000068">
    <property type="protein sequence ID" value="KRL65402.1"/>
    <property type="molecule type" value="Genomic_DNA"/>
</dbReference>
<comment type="caution">
    <text evidence="8">The sequence shown here is derived from an EMBL/GenBank/DDBJ whole genome shotgun (WGS) entry which is preliminary data.</text>
</comment>
<dbReference type="SMART" id="SM00850">
    <property type="entry name" value="LytTR"/>
    <property type="match status" value="1"/>
</dbReference>
<evidence type="ECO:0000259" key="7">
    <source>
        <dbReference type="PROSITE" id="PS50930"/>
    </source>
</evidence>
<evidence type="ECO:0008006" key="10">
    <source>
        <dbReference type="Google" id="ProtNLM"/>
    </source>
</evidence>
<dbReference type="Proteomes" id="UP000052013">
    <property type="component" value="Unassembled WGS sequence"/>
</dbReference>
<dbReference type="GO" id="GO:0000156">
    <property type="term" value="F:phosphorelay response regulator activity"/>
    <property type="evidence" value="ECO:0007669"/>
    <property type="project" value="InterPro"/>
</dbReference>
<evidence type="ECO:0000256" key="3">
    <source>
        <dbReference type="ARBA" id="ARBA00023159"/>
    </source>
</evidence>
<dbReference type="GO" id="GO:0003677">
    <property type="term" value="F:DNA binding"/>
    <property type="evidence" value="ECO:0007669"/>
    <property type="project" value="InterPro"/>
</dbReference>
<accession>A0A0R1SFL6</accession>
<comment type="function">
    <text evidence="4">Required for high-level post-exponential phase expression of a series of secreted proteins.</text>
</comment>
<dbReference type="InterPro" id="IPR046947">
    <property type="entry name" value="LytR-like"/>
</dbReference>
<dbReference type="InterPro" id="IPR007492">
    <property type="entry name" value="LytTR_DNA-bd_dom"/>
</dbReference>
<evidence type="ECO:0000256" key="2">
    <source>
        <dbReference type="ARBA" id="ARBA00023012"/>
    </source>
</evidence>
<dbReference type="InterPro" id="IPR011006">
    <property type="entry name" value="CheY-like_superfamily"/>
</dbReference>
<keyword evidence="5" id="KW-0597">Phosphoprotein</keyword>